<feature type="compositionally biased region" description="Polar residues" evidence="1">
    <location>
        <begin position="201"/>
        <end position="212"/>
    </location>
</feature>
<accession>A0AAD5Y5Q2</accession>
<keyword evidence="3" id="KW-1185">Reference proteome</keyword>
<dbReference type="EMBL" id="JADGKB010000114">
    <property type="protein sequence ID" value="KAJ3253287.1"/>
    <property type="molecule type" value="Genomic_DNA"/>
</dbReference>
<feature type="region of interest" description="Disordered" evidence="1">
    <location>
        <begin position="199"/>
        <end position="325"/>
    </location>
</feature>
<evidence type="ECO:0000313" key="3">
    <source>
        <dbReference type="Proteomes" id="UP001210925"/>
    </source>
</evidence>
<comment type="caution">
    <text evidence="2">The sequence shown here is derived from an EMBL/GenBank/DDBJ whole genome shotgun (WGS) entry which is preliminary data.</text>
</comment>
<dbReference type="AlphaFoldDB" id="A0AAD5Y5Q2"/>
<reference evidence="2" key="1">
    <citation type="submission" date="2020-05" db="EMBL/GenBank/DDBJ databases">
        <title>Phylogenomic resolution of chytrid fungi.</title>
        <authorList>
            <person name="Stajich J.E."/>
            <person name="Amses K."/>
            <person name="Simmons R."/>
            <person name="Seto K."/>
            <person name="Myers J."/>
            <person name="Bonds A."/>
            <person name="Quandt C.A."/>
            <person name="Barry K."/>
            <person name="Liu P."/>
            <person name="Grigoriev I."/>
            <person name="Longcore J.E."/>
            <person name="James T.Y."/>
        </authorList>
    </citation>
    <scope>NUCLEOTIDE SEQUENCE</scope>
    <source>
        <strain evidence="2">PLAUS21</strain>
    </source>
</reference>
<evidence type="ECO:0008006" key="4">
    <source>
        <dbReference type="Google" id="ProtNLM"/>
    </source>
</evidence>
<dbReference type="SUPFAM" id="SSF52833">
    <property type="entry name" value="Thioredoxin-like"/>
    <property type="match status" value="1"/>
</dbReference>
<dbReference type="Proteomes" id="UP001210925">
    <property type="component" value="Unassembled WGS sequence"/>
</dbReference>
<protein>
    <recommendedName>
        <fullName evidence="4">Thioredoxin domain-containing protein</fullName>
    </recommendedName>
</protein>
<feature type="compositionally biased region" description="Polar residues" evidence="1">
    <location>
        <begin position="221"/>
        <end position="230"/>
    </location>
</feature>
<proteinExistence type="predicted"/>
<sequence length="509" mass="56971">MSWQDIKNPEEFHSITKEKFSLCLFYCFAYNSDVKSMPQRLVSQGVTCIQVDTNRMKDVAAKFRITGYPSFQFFVKGRVFGGLLADPLKVPEVLKECILAQSKYREAKSVSEFLSFIAFDGLSVCLIYSTRHPNHMNTVYNMNCYSKDYPSVQFCGIDEALGIETPFALPTNELQLLEKLSIFEKSGIEGLVPPEIRTSKKAQSNESCVSQQKTEKIKPRVSQSQTSIEKQSPRISEHRTSVSTNPIQRKESIVKRRTSLGVNKPTPIDTSDATVYSMGGGRKSAGSHGIQSPLTLKSDTSSIESSPKVNGKRRSTLESGSGSLLPLKSEVRPKAKANPASISLKEVIGFEIPEDSVFESKRSSVFVTPAVQDSSKAVDILVQNAIKRSEKLVLADDGYSIVEQIDAISESNLIDGFNAIREEQIEEAFFIEPPLTDEYDALPVKGFRESINLKEFLPVKDTRSRSNSKVGSTRSCRNEEYRSELERQLQEMNWDTENVERNQKNGMNI</sequence>
<gene>
    <name evidence="2" type="ORF">HK103_000781</name>
</gene>
<evidence type="ECO:0000256" key="1">
    <source>
        <dbReference type="SAM" id="MobiDB-lite"/>
    </source>
</evidence>
<organism evidence="2 3">
    <name type="scientific">Boothiomyces macroporosus</name>
    <dbReference type="NCBI Taxonomy" id="261099"/>
    <lineage>
        <taxon>Eukaryota</taxon>
        <taxon>Fungi</taxon>
        <taxon>Fungi incertae sedis</taxon>
        <taxon>Chytridiomycota</taxon>
        <taxon>Chytridiomycota incertae sedis</taxon>
        <taxon>Chytridiomycetes</taxon>
        <taxon>Rhizophydiales</taxon>
        <taxon>Terramycetaceae</taxon>
        <taxon>Boothiomyces</taxon>
    </lineage>
</organism>
<dbReference type="Gene3D" id="3.40.30.10">
    <property type="entry name" value="Glutaredoxin"/>
    <property type="match status" value="1"/>
</dbReference>
<evidence type="ECO:0000313" key="2">
    <source>
        <dbReference type="EMBL" id="KAJ3253287.1"/>
    </source>
</evidence>
<dbReference type="InterPro" id="IPR036249">
    <property type="entry name" value="Thioredoxin-like_sf"/>
</dbReference>
<feature type="compositionally biased region" description="Basic and acidic residues" evidence="1">
    <location>
        <begin position="231"/>
        <end position="240"/>
    </location>
</feature>
<feature type="compositionally biased region" description="Polar residues" evidence="1">
    <location>
        <begin position="289"/>
        <end position="308"/>
    </location>
</feature>
<name>A0AAD5Y5Q2_9FUNG</name>